<dbReference type="InterPro" id="IPR003428">
    <property type="entry name" value="MAM33"/>
</dbReference>
<reference evidence="1 2" key="1">
    <citation type="submission" date="2024-04" db="EMBL/GenBank/DDBJ databases">
        <title>The reference genome of an endangered Asteraceae, Deinandra increscens subsp. villosa, native to the Central Coast of California.</title>
        <authorList>
            <person name="Guilliams M."/>
            <person name="Hasenstab-Lehman K."/>
            <person name="Meyer R."/>
            <person name="Mcevoy S."/>
        </authorList>
    </citation>
    <scope>NUCLEOTIDE SEQUENCE [LARGE SCALE GENOMIC DNA]</scope>
    <source>
        <tissue evidence="1">Leaf</tissue>
    </source>
</reference>
<dbReference type="PANTHER" id="PTHR10826:SF1">
    <property type="entry name" value="COMPLEMENT COMPONENT 1 Q SUBCOMPONENT-BINDING PROTEIN, MITOCHONDRIAL"/>
    <property type="match status" value="1"/>
</dbReference>
<dbReference type="Proteomes" id="UP001408789">
    <property type="component" value="Unassembled WGS sequence"/>
</dbReference>
<proteinExistence type="predicted"/>
<dbReference type="PANTHER" id="PTHR10826">
    <property type="entry name" value="COMPLEMENT COMPONENT 1"/>
    <property type="match status" value="1"/>
</dbReference>
<name>A0AAP0H8D8_9ASTR</name>
<evidence type="ECO:0000313" key="2">
    <source>
        <dbReference type="Proteomes" id="UP001408789"/>
    </source>
</evidence>
<dbReference type="InterPro" id="IPR036561">
    <property type="entry name" value="MAM33_sf"/>
</dbReference>
<dbReference type="GO" id="GO:0005759">
    <property type="term" value="C:mitochondrial matrix"/>
    <property type="evidence" value="ECO:0007669"/>
    <property type="project" value="InterPro"/>
</dbReference>
<keyword evidence="2" id="KW-1185">Reference proteome</keyword>
<gene>
    <name evidence="1" type="ORF">SSX86_007914</name>
</gene>
<dbReference type="SUPFAM" id="SSF54529">
    <property type="entry name" value="Mitochondrial glycoprotein MAM33-like"/>
    <property type="match status" value="1"/>
</dbReference>
<sequence>MSISKVATLLRQGKKALPDLELLKILQTEIRHHLYNKNELTETLGDFVVDWSWPDDNNVTLRRKCESGEEIGVIAFVGQGTFVKGSLYPDIMVLIRKNGLRAPALLFDCTVLDEGKNKIDDFRIQNAHYLKSGGWISSAYKAPVFSKLNPTLQQELKQYLISRGISNSLFAFLLHHIHHKEQDMYLKWLQKLEAMVMAET</sequence>
<dbReference type="AlphaFoldDB" id="A0AAP0H8D8"/>
<comment type="caution">
    <text evidence="1">The sequence shown here is derived from an EMBL/GenBank/DDBJ whole genome shotgun (WGS) entry which is preliminary data.</text>
</comment>
<organism evidence="1 2">
    <name type="scientific">Deinandra increscens subsp. villosa</name>
    <dbReference type="NCBI Taxonomy" id="3103831"/>
    <lineage>
        <taxon>Eukaryota</taxon>
        <taxon>Viridiplantae</taxon>
        <taxon>Streptophyta</taxon>
        <taxon>Embryophyta</taxon>
        <taxon>Tracheophyta</taxon>
        <taxon>Spermatophyta</taxon>
        <taxon>Magnoliopsida</taxon>
        <taxon>eudicotyledons</taxon>
        <taxon>Gunneridae</taxon>
        <taxon>Pentapetalae</taxon>
        <taxon>asterids</taxon>
        <taxon>campanulids</taxon>
        <taxon>Asterales</taxon>
        <taxon>Asteraceae</taxon>
        <taxon>Asteroideae</taxon>
        <taxon>Heliantheae alliance</taxon>
        <taxon>Madieae</taxon>
        <taxon>Madiinae</taxon>
        <taxon>Deinandra</taxon>
    </lineage>
</organism>
<dbReference type="Gene3D" id="3.10.280.10">
    <property type="entry name" value="Mitochondrial glycoprotein"/>
    <property type="match status" value="1"/>
</dbReference>
<evidence type="ECO:0000313" key="1">
    <source>
        <dbReference type="EMBL" id="KAK9073590.1"/>
    </source>
</evidence>
<dbReference type="EMBL" id="JBCNJP010000009">
    <property type="protein sequence ID" value="KAK9073590.1"/>
    <property type="molecule type" value="Genomic_DNA"/>
</dbReference>
<protein>
    <submittedName>
        <fullName evidence="1">Uncharacterized protein</fullName>
    </submittedName>
</protein>
<accession>A0AAP0H8D8</accession>
<dbReference type="Pfam" id="PF02330">
    <property type="entry name" value="MAM33"/>
    <property type="match status" value="1"/>
</dbReference>